<proteinExistence type="predicted"/>
<keyword evidence="1" id="KW-0732">Signal</keyword>
<dbReference type="Gene3D" id="2.120.10.10">
    <property type="match status" value="1"/>
</dbReference>
<evidence type="ECO:0000313" key="3">
    <source>
        <dbReference type="Proteomes" id="UP001139103"/>
    </source>
</evidence>
<protein>
    <submittedName>
        <fullName evidence="2">Glycoside hydrolase</fullName>
    </submittedName>
</protein>
<evidence type="ECO:0000256" key="1">
    <source>
        <dbReference type="SAM" id="SignalP"/>
    </source>
</evidence>
<keyword evidence="3" id="KW-1185">Reference proteome</keyword>
<keyword evidence="2" id="KW-0378">Hydrolase</keyword>
<comment type="caution">
    <text evidence="2">The sequence shown here is derived from an EMBL/GenBank/DDBJ whole genome shotgun (WGS) entry which is preliminary data.</text>
</comment>
<dbReference type="InterPro" id="IPR036278">
    <property type="entry name" value="Sialidase_sf"/>
</dbReference>
<dbReference type="Proteomes" id="UP001139103">
    <property type="component" value="Unassembled WGS sequence"/>
</dbReference>
<gene>
    <name evidence="2" type="ORF">LOC68_24220</name>
</gene>
<reference evidence="2" key="1">
    <citation type="submission" date="2021-11" db="EMBL/GenBank/DDBJ databases">
        <title>Genome sequence.</title>
        <authorList>
            <person name="Sun Q."/>
        </authorList>
    </citation>
    <scope>NUCLEOTIDE SEQUENCE</scope>
    <source>
        <strain evidence="2">JC732</strain>
    </source>
</reference>
<evidence type="ECO:0000313" key="2">
    <source>
        <dbReference type="EMBL" id="MCC9631514.1"/>
    </source>
</evidence>
<feature type="signal peptide" evidence="1">
    <location>
        <begin position="1"/>
        <end position="21"/>
    </location>
</feature>
<sequence length="406" mass="45922">MKTFLPLTAFCFIAIASVSFAEEKTNPPQLLAPDWNPKQAADQVMSRLVTVTAPQVKGAHDAELAIVERYAYIVAEVDDNSAGEAANRPEIYSTLSIVNLDTLKVEAVQPIAKGNQVFENETLSEGAVFVPRILPINDRTLRCYFASERPGVRQSQMWYRDFDVPTRTFAPTIHQVKIKTAAGTFPMQPQYLYQDAAAHGFKKQPRDFGLYLFDSFKKFDDRLYVALNNFAGKQNALAIVQDDFATFEVLGHYNEPQSQQLSESAVNRLPDGTWMAICRNDAGNYRFTTSKDGIDWTEGRELPFVTGGANSKPTFDKFGDLYYLGWQDALKIDGVHRSVFNVDVSRDGVHWERKYRFETTKSFQYPTFREHDGAIWLTVTQGDDSPSRKERIMFGKLETLVAEPSK</sequence>
<organism evidence="2 3">
    <name type="scientific">Blastopirellula sediminis</name>
    <dbReference type="NCBI Taxonomy" id="2894196"/>
    <lineage>
        <taxon>Bacteria</taxon>
        <taxon>Pseudomonadati</taxon>
        <taxon>Planctomycetota</taxon>
        <taxon>Planctomycetia</taxon>
        <taxon>Pirellulales</taxon>
        <taxon>Pirellulaceae</taxon>
        <taxon>Blastopirellula</taxon>
    </lineage>
</organism>
<dbReference type="SUPFAM" id="SSF50939">
    <property type="entry name" value="Sialidases"/>
    <property type="match status" value="1"/>
</dbReference>
<dbReference type="EMBL" id="JAJKFT010000010">
    <property type="protein sequence ID" value="MCC9631514.1"/>
    <property type="molecule type" value="Genomic_DNA"/>
</dbReference>
<dbReference type="CDD" id="cd15482">
    <property type="entry name" value="Sialidase_non-viral"/>
    <property type="match status" value="1"/>
</dbReference>
<dbReference type="GO" id="GO:0016787">
    <property type="term" value="F:hydrolase activity"/>
    <property type="evidence" value="ECO:0007669"/>
    <property type="project" value="UniProtKB-KW"/>
</dbReference>
<dbReference type="AlphaFoldDB" id="A0A9X1SMB5"/>
<accession>A0A9X1SMB5</accession>
<feature type="chain" id="PRO_5040996486" evidence="1">
    <location>
        <begin position="22"/>
        <end position="406"/>
    </location>
</feature>
<name>A0A9X1SMB5_9BACT</name>
<dbReference type="RefSeq" id="WP_230223612.1">
    <property type="nucleotide sequence ID" value="NZ_JAJKFT010000010.1"/>
</dbReference>